<gene>
    <name evidence="3" type="ORF">MONAX_5E036317</name>
</gene>
<feature type="non-terminal residue" evidence="3">
    <location>
        <position position="109"/>
    </location>
</feature>
<reference evidence="3" key="1">
    <citation type="submission" date="2019-04" db="EMBL/GenBank/DDBJ databases">
        <authorList>
            <person name="Alioto T."/>
            <person name="Alioto T."/>
        </authorList>
    </citation>
    <scope>NUCLEOTIDE SEQUENCE [LARGE SCALE GENOMIC DNA]</scope>
</reference>
<dbReference type="Proteomes" id="UP000335636">
    <property type="component" value="Unassembled WGS sequence"/>
</dbReference>
<dbReference type="PANTHER" id="PTHR46292">
    <property type="entry name" value="COILED-COIL DOMAIN-CONTAINING PROTEIN 102A"/>
    <property type="match status" value="1"/>
</dbReference>
<dbReference type="AlphaFoldDB" id="A0A5E4B6Q6"/>
<protein>
    <submittedName>
        <fullName evidence="3">Uncharacterized protein</fullName>
    </submittedName>
</protein>
<proteinExistence type="predicted"/>
<keyword evidence="1" id="KW-0175">Coiled coil</keyword>
<keyword evidence="4" id="KW-1185">Reference proteome</keyword>
<evidence type="ECO:0000313" key="3">
    <source>
        <dbReference type="EMBL" id="VTJ64392.1"/>
    </source>
</evidence>
<dbReference type="EMBL" id="CABDUW010000265">
    <property type="protein sequence ID" value="VTJ64392.1"/>
    <property type="molecule type" value="Genomic_DNA"/>
</dbReference>
<evidence type="ECO:0000313" key="4">
    <source>
        <dbReference type="Proteomes" id="UP000335636"/>
    </source>
</evidence>
<evidence type="ECO:0000256" key="2">
    <source>
        <dbReference type="SAM" id="MobiDB-lite"/>
    </source>
</evidence>
<comment type="caution">
    <text evidence="3">The sequence shown here is derived from an EMBL/GenBank/DDBJ whole genome shotgun (WGS) entry which is preliminary data.</text>
</comment>
<feature type="compositionally biased region" description="Basic and acidic residues" evidence="2">
    <location>
        <begin position="1"/>
        <end position="11"/>
    </location>
</feature>
<name>A0A5E4B6Q6_MARMO</name>
<feature type="compositionally biased region" description="Basic and acidic residues" evidence="2">
    <location>
        <begin position="18"/>
        <end position="29"/>
    </location>
</feature>
<accession>A0A5E4B6Q6</accession>
<feature type="non-terminal residue" evidence="3">
    <location>
        <position position="1"/>
    </location>
</feature>
<feature type="region of interest" description="Disordered" evidence="2">
    <location>
        <begin position="84"/>
        <end position="109"/>
    </location>
</feature>
<feature type="region of interest" description="Disordered" evidence="2">
    <location>
        <begin position="1"/>
        <end position="29"/>
    </location>
</feature>
<sequence length="109" mass="12795">PDILHSQHESETGGISGDIKEKSTPQNSKDRVICELRAELERIQAENTLEWDKRELLETEKQGLERENRRLKVQVKEMEELLDRKSRLSENFQGPDFKTSYSELPEKNK</sequence>
<evidence type="ECO:0000256" key="1">
    <source>
        <dbReference type="ARBA" id="ARBA00023054"/>
    </source>
</evidence>
<dbReference type="PANTHER" id="PTHR46292:SF2">
    <property type="entry name" value="COILED-COIL DOMAIN-CONTAINING PROTEIN 102B"/>
    <property type="match status" value="1"/>
</dbReference>
<organism evidence="3 4">
    <name type="scientific">Marmota monax</name>
    <name type="common">Woodchuck</name>
    <dbReference type="NCBI Taxonomy" id="9995"/>
    <lineage>
        <taxon>Eukaryota</taxon>
        <taxon>Metazoa</taxon>
        <taxon>Chordata</taxon>
        <taxon>Craniata</taxon>
        <taxon>Vertebrata</taxon>
        <taxon>Euteleostomi</taxon>
        <taxon>Mammalia</taxon>
        <taxon>Eutheria</taxon>
        <taxon>Euarchontoglires</taxon>
        <taxon>Glires</taxon>
        <taxon>Rodentia</taxon>
        <taxon>Sciuromorpha</taxon>
        <taxon>Sciuridae</taxon>
        <taxon>Xerinae</taxon>
        <taxon>Marmotini</taxon>
        <taxon>Marmota</taxon>
    </lineage>
</organism>